<reference evidence="2" key="1">
    <citation type="submission" date="2022-08" db="EMBL/GenBank/DDBJ databases">
        <title>Whole genome sequencing of non-tuberculosis mycobacteria type-strains.</title>
        <authorList>
            <person name="Igarashi Y."/>
            <person name="Osugi A."/>
            <person name="Mitarai S."/>
        </authorList>
    </citation>
    <scope>NUCLEOTIDE SEQUENCE</scope>
    <source>
        <strain evidence="2">DSM 45127</strain>
    </source>
</reference>
<protein>
    <submittedName>
        <fullName evidence="2">Uncharacterized protein</fullName>
    </submittedName>
</protein>
<dbReference type="RefSeq" id="WP_240263285.1">
    <property type="nucleotide sequence ID" value="NZ_CP092488.2"/>
</dbReference>
<name>A0ABY3VQ14_9MYCO</name>
<feature type="compositionally biased region" description="Basic and acidic residues" evidence="1">
    <location>
        <begin position="8"/>
        <end position="31"/>
    </location>
</feature>
<accession>A0ABY3VQ14</accession>
<organism evidence="2 3">
    <name type="scientific">Mycobacterium paraterrae</name>
    <dbReference type="NCBI Taxonomy" id="577492"/>
    <lineage>
        <taxon>Bacteria</taxon>
        <taxon>Bacillati</taxon>
        <taxon>Actinomycetota</taxon>
        <taxon>Actinomycetes</taxon>
        <taxon>Mycobacteriales</taxon>
        <taxon>Mycobacteriaceae</taxon>
        <taxon>Mycobacterium</taxon>
    </lineage>
</organism>
<evidence type="ECO:0000256" key="1">
    <source>
        <dbReference type="SAM" id="MobiDB-lite"/>
    </source>
</evidence>
<dbReference type="EMBL" id="CP092488">
    <property type="protein sequence ID" value="UMB71534.1"/>
    <property type="molecule type" value="Genomic_DNA"/>
</dbReference>
<gene>
    <name evidence="2" type="ORF">MKK62_09985</name>
</gene>
<evidence type="ECO:0000313" key="2">
    <source>
        <dbReference type="EMBL" id="UMB71534.1"/>
    </source>
</evidence>
<sequence length="86" mass="9622">MSDEDKDQESTHDQEHTPGADDLSDEGREKVQQMQQAYDDDRPTAVLPGTDNTITGVAVNEWLDDDGNPKFGKDEQQDDKQQQDAS</sequence>
<feature type="region of interest" description="Disordered" evidence="1">
    <location>
        <begin position="1"/>
        <end position="86"/>
    </location>
</feature>
<proteinExistence type="predicted"/>
<dbReference type="Proteomes" id="UP001055336">
    <property type="component" value="Chromosome"/>
</dbReference>
<keyword evidence="3" id="KW-1185">Reference proteome</keyword>
<feature type="compositionally biased region" description="Basic and acidic residues" evidence="1">
    <location>
        <begin position="67"/>
        <end position="86"/>
    </location>
</feature>
<evidence type="ECO:0000313" key="3">
    <source>
        <dbReference type="Proteomes" id="UP001055336"/>
    </source>
</evidence>